<dbReference type="AlphaFoldDB" id="A0A2I2Z8N2"/>
<dbReference type="EMBL" id="CABD030010390">
    <property type="status" value="NOT_ANNOTATED_CDS"/>
    <property type="molecule type" value="Genomic_DNA"/>
</dbReference>
<feature type="coiled-coil region" evidence="2">
    <location>
        <begin position="711"/>
        <end position="798"/>
    </location>
</feature>
<reference evidence="5" key="3">
    <citation type="submission" date="2025-08" db="UniProtKB">
        <authorList>
            <consortium name="Ensembl"/>
        </authorList>
    </citation>
    <scope>IDENTIFICATION</scope>
</reference>
<sequence length="894" mass="103033">MYPFCFSVSSQKKPALKVMKLPFIFDEKDSFSNITREKKDGEISRTVSSQKQPALKVIKLSFIFLCIDYFVSNSIQATSDKKDSVSNIPTAIKDGQQSGTVQIEKYFSSPNKSVWGSSKLHILIQQAATDEEDSVSNIATEIKDGEKIGTGNLQNTFNVMVNPDRKERREGGLAVAAHSDPAATSVKKDSVSNIATEIKDGQIPGTGILEYTFNVMFNQIEEKFTSPNKSAGGSLKLYVWIQHKDSVSNIAREIKDGEKSGTEYPENLPTMKATIENKDSVLNTATKMKDVQTSTPGKLCIVKNQIHSRDDLDDIIQSSQTVSEDGDLLCCNCKNVILLIDQHEMKCKDCVHLLKIKNTFCLWKRSIKLKDNHCEQLRVKIRKMKNKASVLQKRLSEKEEIKSQLEHERLELEKELCSLRFAIQQEKKKRRSVEELYQKVREKLRITEEQYRIEADVTKPIKPALKSAEVELKTEGNNSNQVSETDEKEDLLHENRLMQDEIARLRLEKDTIKNQNLEKKYLKDFEIVKRKCEDLQKALKRNEETLAKTIACYSGQLAALTDENTTLRSKLEKQRESRQRLETEMQSYRCRLNAALCDHDPSHTSERDQELAFQGTVDKCCHLQENLNSQVLILSLQLSKAESKSRVLKTELHYTGEALKEKALVFEHVQSELKQKQSQMKDIEKMYKSGYNTMEKCIEKQERFCQLKKQNMLLQQQLDDARNKADAQEKAILNIQARCDARVQNLQAECRKHRLLLEEDNKMLVNELNHLKEKECQYEKEKAEREVAVRQLQQKRDDVLNKRSATKALLDASSRHCIYLENGMQDSRKKLDQMRSQFQEIQDQLTATIRCIKEMEGDAQKLEVENVMMRKIIKKQDEQIERFEKILQHSSLVS</sequence>
<keyword evidence="1 2" id="KW-0175">Coiled coil</keyword>
<reference evidence="6" key="1">
    <citation type="submission" date="2011-05" db="EMBL/GenBank/DDBJ databases">
        <title>Insights into the evolution of the great apes provided by the gorilla genome.</title>
        <authorList>
            <person name="Scally A."/>
        </authorList>
    </citation>
    <scope>NUCLEOTIDE SEQUENCE [LARGE SCALE GENOMIC DNA]</scope>
</reference>
<keyword evidence="6" id="KW-1185">Reference proteome</keyword>
<accession>A0A2I2Z8N2</accession>
<reference evidence="5" key="4">
    <citation type="submission" date="2025-09" db="UniProtKB">
        <authorList>
            <consortium name="Ensembl"/>
        </authorList>
    </citation>
    <scope>IDENTIFICATION</scope>
</reference>
<evidence type="ECO:0000256" key="1">
    <source>
        <dbReference type="ARBA" id="ARBA00023054"/>
    </source>
</evidence>
<reference evidence="5 6" key="2">
    <citation type="journal article" date="2012" name="Nature">
        <title>Insights into hominid evolution from the gorilla genome sequence.</title>
        <authorList>
            <person name="Scally A."/>
            <person name="Dutheil J.Y."/>
            <person name="Hillier L.W."/>
            <person name="Jordan G.E."/>
            <person name="Goodhead I."/>
            <person name="Herrero J."/>
            <person name="Hobolth A."/>
            <person name="Lappalainen T."/>
            <person name="Mailund T."/>
            <person name="Marques-Bonet T."/>
            <person name="McCarthy S."/>
            <person name="Montgomery S.H."/>
            <person name="Schwalie P.C."/>
            <person name="Tang Y.A."/>
            <person name="Ward M.C."/>
            <person name="Xue Y."/>
            <person name="Yngvadottir B."/>
            <person name="Alkan C."/>
            <person name="Andersen L.N."/>
            <person name="Ayub Q."/>
            <person name="Ball E.V."/>
            <person name="Beal K."/>
            <person name="Bradley B.J."/>
            <person name="Chen Y."/>
            <person name="Clee C.M."/>
            <person name="Fitzgerald S."/>
            <person name="Graves T.A."/>
            <person name="Gu Y."/>
            <person name="Heath P."/>
            <person name="Heger A."/>
            <person name="Karakoc E."/>
            <person name="Kolb-Kokocinski A."/>
            <person name="Laird G.K."/>
            <person name="Lunter G."/>
            <person name="Meader S."/>
            <person name="Mort M."/>
            <person name="Mullikin J.C."/>
            <person name="Munch K."/>
            <person name="O'Connor T.D."/>
            <person name="Phillips A.D."/>
            <person name="Prado-Martinez J."/>
            <person name="Rogers A.S."/>
            <person name="Sajjadian S."/>
            <person name="Schmidt D."/>
            <person name="Shaw K."/>
            <person name="Simpson J.T."/>
            <person name="Stenson P.D."/>
            <person name="Turner D.J."/>
            <person name="Vigilant L."/>
            <person name="Vilella A.J."/>
            <person name="Whitener W."/>
            <person name="Zhu B."/>
            <person name="Cooper D.N."/>
            <person name="de Jong P."/>
            <person name="Dermitzakis E.T."/>
            <person name="Eichler E.E."/>
            <person name="Flicek P."/>
            <person name="Goldman N."/>
            <person name="Mundy N.I."/>
            <person name="Ning Z."/>
            <person name="Odom D.T."/>
            <person name="Ponting C.P."/>
            <person name="Quail M.A."/>
            <person name="Ryder O.A."/>
            <person name="Searle S.M."/>
            <person name="Warren W.C."/>
            <person name="Wilson R.K."/>
            <person name="Schierup M.H."/>
            <person name="Rogers J."/>
            <person name="Tyler-Smith C."/>
            <person name="Durbin R."/>
        </authorList>
    </citation>
    <scope>NUCLEOTIDE SEQUENCE [LARGE SCALE GENOMIC DNA]</scope>
</reference>
<feature type="domain" description="CCDC144C-like coiled-coil" evidence="4">
    <location>
        <begin position="482"/>
        <end position="837"/>
    </location>
</feature>
<dbReference type="EMBL" id="CABD030010393">
    <property type="status" value="NOT_ANNOTATED_CDS"/>
    <property type="molecule type" value="Genomic_DNA"/>
</dbReference>
<proteinExistence type="predicted"/>
<dbReference type="PANTHER" id="PTHR24147">
    <property type="entry name" value="ANKYRIN REPEAT DOMAIN 36-RELATED"/>
    <property type="match status" value="1"/>
</dbReference>
<feature type="region of interest" description="Disordered" evidence="3">
    <location>
        <begin position="471"/>
        <end position="492"/>
    </location>
</feature>
<feature type="coiled-coil region" evidence="2">
    <location>
        <begin position="374"/>
        <end position="450"/>
    </location>
</feature>
<evidence type="ECO:0000256" key="3">
    <source>
        <dbReference type="SAM" id="MobiDB-lite"/>
    </source>
</evidence>
<dbReference type="InterPro" id="IPR039497">
    <property type="entry name" value="CC144C-like_CC_dom"/>
</dbReference>
<dbReference type="EMBL" id="CABD030010394">
    <property type="status" value="NOT_ANNOTATED_CDS"/>
    <property type="molecule type" value="Genomic_DNA"/>
</dbReference>
<dbReference type="EMBL" id="CABD030010391">
    <property type="status" value="NOT_ANNOTATED_CDS"/>
    <property type="molecule type" value="Genomic_DNA"/>
</dbReference>
<evidence type="ECO:0000259" key="4">
    <source>
        <dbReference type="Pfam" id="PF14915"/>
    </source>
</evidence>
<name>A0A2I2Z8N2_GORGO</name>
<dbReference type="EMBL" id="CABD030010399">
    <property type="status" value="NOT_ANNOTATED_CDS"/>
    <property type="molecule type" value="Genomic_DNA"/>
</dbReference>
<dbReference type="Bgee" id="ENSGGOG00000016269">
    <property type="expression patterns" value="Expressed in cerebellum and 6 other cell types or tissues"/>
</dbReference>
<dbReference type="Ensembl" id="ENSGGOT00000049615.1">
    <property type="protein sequence ID" value="ENSGGOP00000043629.1"/>
    <property type="gene ID" value="ENSGGOG00000016269.3"/>
</dbReference>
<organism evidence="5 6">
    <name type="scientific">Gorilla gorilla gorilla</name>
    <name type="common">Western lowland gorilla</name>
    <dbReference type="NCBI Taxonomy" id="9595"/>
    <lineage>
        <taxon>Eukaryota</taxon>
        <taxon>Metazoa</taxon>
        <taxon>Chordata</taxon>
        <taxon>Craniata</taxon>
        <taxon>Vertebrata</taxon>
        <taxon>Euteleostomi</taxon>
        <taxon>Mammalia</taxon>
        <taxon>Eutheria</taxon>
        <taxon>Euarchontoglires</taxon>
        <taxon>Primates</taxon>
        <taxon>Haplorrhini</taxon>
        <taxon>Catarrhini</taxon>
        <taxon>Hominidae</taxon>
        <taxon>Gorilla</taxon>
    </lineage>
</organism>
<dbReference type="Pfam" id="PF14915">
    <property type="entry name" value="CCDC144C"/>
    <property type="match status" value="1"/>
</dbReference>
<dbReference type="EMBL" id="CABD030010396">
    <property type="status" value="NOT_ANNOTATED_CDS"/>
    <property type="molecule type" value="Genomic_DNA"/>
</dbReference>
<dbReference type="PANTHER" id="PTHR24147:SF50">
    <property type="entry name" value="ANKYRIN REPEAT DOMAIN-CONTAINING PROTEIN 36A-RELATED"/>
    <property type="match status" value="1"/>
</dbReference>
<dbReference type="GeneTree" id="ENSGT00940000163264"/>
<evidence type="ECO:0000313" key="5">
    <source>
        <dbReference type="Ensembl" id="ENSGGOP00000043629.1"/>
    </source>
</evidence>
<dbReference type="Proteomes" id="UP000001519">
    <property type="component" value="Chromosome 2A"/>
</dbReference>
<evidence type="ECO:0000256" key="2">
    <source>
        <dbReference type="SAM" id="Coils"/>
    </source>
</evidence>
<dbReference type="InterPro" id="IPR050657">
    <property type="entry name" value="Ankyrin_repeat_domain"/>
</dbReference>
<dbReference type="EMBL" id="CABD030010395">
    <property type="status" value="NOT_ANNOTATED_CDS"/>
    <property type="molecule type" value="Genomic_DNA"/>
</dbReference>
<dbReference type="EMBL" id="CABD030010398">
    <property type="status" value="NOT_ANNOTATED_CDS"/>
    <property type="molecule type" value="Genomic_DNA"/>
</dbReference>
<evidence type="ECO:0000313" key="6">
    <source>
        <dbReference type="Proteomes" id="UP000001519"/>
    </source>
</evidence>
<dbReference type="EMBL" id="CABD030010392">
    <property type="status" value="NOT_ANNOTATED_CDS"/>
    <property type="molecule type" value="Genomic_DNA"/>
</dbReference>
<protein>
    <recommendedName>
        <fullName evidence="4">CCDC144C-like coiled-coil domain-containing protein</fullName>
    </recommendedName>
</protein>
<dbReference type="EMBL" id="CABD030010397">
    <property type="status" value="NOT_ANNOTATED_CDS"/>
    <property type="molecule type" value="Genomic_DNA"/>
</dbReference>